<reference evidence="4 5" key="1">
    <citation type="submission" date="2018-09" db="EMBL/GenBank/DDBJ databases">
        <authorList>
            <person name="Zhu H."/>
        </authorList>
    </citation>
    <scope>NUCLEOTIDE SEQUENCE [LARGE SCALE GENOMIC DNA]</scope>
    <source>
        <strain evidence="4 5">K1W22B-8</strain>
    </source>
</reference>
<dbReference type="PANTHER" id="PTHR16222">
    <property type="entry name" value="ADP-RIBOSYLGLYCOHYDROLASE"/>
    <property type="match status" value="1"/>
</dbReference>
<proteinExistence type="inferred from homology"/>
<dbReference type="InterPro" id="IPR036705">
    <property type="entry name" value="Ribosyl_crysJ1_sf"/>
</dbReference>
<evidence type="ECO:0000256" key="2">
    <source>
        <dbReference type="ARBA" id="ARBA00022801"/>
    </source>
</evidence>
<evidence type="ECO:0000256" key="3">
    <source>
        <dbReference type="PIRSR" id="PIRSR605502-1"/>
    </source>
</evidence>
<feature type="binding site" evidence="3">
    <location>
        <position position="56"/>
    </location>
    <ligand>
        <name>Mg(2+)</name>
        <dbReference type="ChEBI" id="CHEBI:18420"/>
        <label>1</label>
    </ligand>
</feature>
<feature type="binding site" evidence="3">
    <location>
        <position position="54"/>
    </location>
    <ligand>
        <name>Mg(2+)</name>
        <dbReference type="ChEBI" id="CHEBI:18420"/>
        <label>1</label>
    </ligand>
</feature>
<accession>A0A418WA44</accession>
<name>A0A418WA44_9PROT</name>
<comment type="similarity">
    <text evidence="1">Belongs to the ADP-ribosylglycohydrolase family.</text>
</comment>
<dbReference type="Gene3D" id="1.10.4080.10">
    <property type="entry name" value="ADP-ribosylation/Crystallin J1"/>
    <property type="match status" value="1"/>
</dbReference>
<gene>
    <name evidence="4" type="ORF">D3874_07095</name>
</gene>
<dbReference type="SUPFAM" id="SSF101478">
    <property type="entry name" value="ADP-ribosylglycohydrolase"/>
    <property type="match status" value="1"/>
</dbReference>
<comment type="caution">
    <text evidence="4">The sequence shown here is derived from an EMBL/GenBank/DDBJ whole genome shotgun (WGS) entry which is preliminary data.</text>
</comment>
<keyword evidence="5" id="KW-1185">Reference proteome</keyword>
<evidence type="ECO:0000256" key="1">
    <source>
        <dbReference type="ARBA" id="ARBA00010702"/>
    </source>
</evidence>
<dbReference type="InterPro" id="IPR050792">
    <property type="entry name" value="ADP-ribosylglycohydrolase"/>
</dbReference>
<dbReference type="GO" id="GO:0046872">
    <property type="term" value="F:metal ion binding"/>
    <property type="evidence" value="ECO:0007669"/>
    <property type="project" value="UniProtKB-KW"/>
</dbReference>
<dbReference type="InterPro" id="IPR005502">
    <property type="entry name" value="Ribosyl_crysJ1"/>
</dbReference>
<dbReference type="OrthoDB" id="9806482at2"/>
<evidence type="ECO:0000313" key="5">
    <source>
        <dbReference type="Proteomes" id="UP000284605"/>
    </source>
</evidence>
<dbReference type="PANTHER" id="PTHR16222:SF24">
    <property type="entry name" value="ADP-RIBOSYLHYDROLASE ARH3"/>
    <property type="match status" value="1"/>
</dbReference>
<dbReference type="Proteomes" id="UP000284605">
    <property type="component" value="Unassembled WGS sequence"/>
</dbReference>
<sequence length="153" mass="16396">MSAETPDRALGALLGLAVGDALGTTLEFRSRDSLSPLTDMAGGGPFGLSAGQWTDDTAMALALADSLLRSGGRIDKRDLLVRFVNWWQWGENSCTGTCFDIGIATRVQLRQQKARCTLWSGLFVVVVAGACNRRDDNVRSSVLISFAIPFGAK</sequence>
<comment type="cofactor">
    <cofactor evidence="3">
        <name>Mg(2+)</name>
        <dbReference type="ChEBI" id="CHEBI:18420"/>
    </cofactor>
    <text evidence="3">Binds 2 magnesium ions per subunit.</text>
</comment>
<dbReference type="RefSeq" id="WP_119777460.1">
    <property type="nucleotide sequence ID" value="NZ_QYUK01000011.1"/>
</dbReference>
<dbReference type="EMBL" id="QYUK01000011">
    <property type="protein sequence ID" value="RJF86814.1"/>
    <property type="molecule type" value="Genomic_DNA"/>
</dbReference>
<protein>
    <submittedName>
        <fullName evidence="4">ADP-ribosylglycohydrolase family protein</fullName>
    </submittedName>
</protein>
<evidence type="ECO:0000313" key="4">
    <source>
        <dbReference type="EMBL" id="RJF86814.1"/>
    </source>
</evidence>
<keyword evidence="3" id="KW-0460">Magnesium</keyword>
<keyword evidence="2 4" id="KW-0378">Hydrolase</keyword>
<organism evidence="4 5">
    <name type="scientific">Oleomonas cavernae</name>
    <dbReference type="NCBI Taxonomy" id="2320859"/>
    <lineage>
        <taxon>Bacteria</taxon>
        <taxon>Pseudomonadati</taxon>
        <taxon>Pseudomonadota</taxon>
        <taxon>Alphaproteobacteria</taxon>
        <taxon>Acetobacterales</taxon>
        <taxon>Acetobacteraceae</taxon>
        <taxon>Oleomonas</taxon>
    </lineage>
</organism>
<keyword evidence="3" id="KW-0479">Metal-binding</keyword>
<dbReference type="GO" id="GO:0016787">
    <property type="term" value="F:hydrolase activity"/>
    <property type="evidence" value="ECO:0007669"/>
    <property type="project" value="UniProtKB-KW"/>
</dbReference>
<dbReference type="AlphaFoldDB" id="A0A418WA44"/>
<feature type="binding site" evidence="3">
    <location>
        <position position="55"/>
    </location>
    <ligand>
        <name>Mg(2+)</name>
        <dbReference type="ChEBI" id="CHEBI:18420"/>
        <label>1</label>
    </ligand>
</feature>
<dbReference type="Pfam" id="PF03747">
    <property type="entry name" value="ADP_ribosyl_GH"/>
    <property type="match status" value="1"/>
</dbReference>